<dbReference type="NCBIfam" id="TIGR01509">
    <property type="entry name" value="HAD-SF-IA-v3"/>
    <property type="match status" value="1"/>
</dbReference>
<dbReference type="Gene3D" id="3.40.50.1000">
    <property type="entry name" value="HAD superfamily/HAD-like"/>
    <property type="match status" value="1"/>
</dbReference>
<dbReference type="AlphaFoldDB" id="A0A3M0A497"/>
<sequence length="236" mass="26446">MSVANKNELSSTKIFENKTTKINNLKCIIFDCDGILVDSESIANQVLLSMAEPFGLKISMEEAVKKFNGRRLNSIFEQIEILINKKLPESFETEFRKRTFEAFKTDLKPIKGVTEFINSLNISFCVASSGPVEKITLNLTTTGLIEKFENKIFSSYQINSWKPEPEIFLHACKQMGFEIEECIVIEDSVAGVIAAAKGGFKVYGLANENNAQDLINEGATVFYSYEELAQILNIVN</sequence>
<comment type="caution">
    <text evidence="5">The sequence shown here is derived from an EMBL/GenBank/DDBJ whole genome shotgun (WGS) entry which is preliminary data.</text>
</comment>
<dbReference type="InterPro" id="IPR051600">
    <property type="entry name" value="Beta-PGM-like"/>
</dbReference>
<evidence type="ECO:0000256" key="4">
    <source>
        <dbReference type="ARBA" id="ARBA00022842"/>
    </source>
</evidence>
<protein>
    <submittedName>
        <fullName evidence="5">HAD superfamily hydrolase (TIGR01509 family)/HAD superfamily hydrolase (TIGR01549 family)</fullName>
    </submittedName>
</protein>
<keyword evidence="6" id="KW-1185">Reference proteome</keyword>
<dbReference type="PANTHER" id="PTHR46193">
    <property type="entry name" value="6-PHOSPHOGLUCONATE PHOSPHATASE"/>
    <property type="match status" value="1"/>
</dbReference>
<dbReference type="Proteomes" id="UP000280368">
    <property type="component" value="Unassembled WGS sequence"/>
</dbReference>
<reference evidence="5 6" key="1">
    <citation type="submission" date="2018-10" db="EMBL/GenBank/DDBJ databases">
        <title>Genomic Encyclopedia of Archaeal and Bacterial Type Strains, Phase II (KMG-II): from individual species to whole genera.</title>
        <authorList>
            <person name="Goeker M."/>
        </authorList>
    </citation>
    <scope>NUCLEOTIDE SEQUENCE [LARGE SCALE GENOMIC DNA]</scope>
    <source>
        <strain evidence="5 6">DSM 19727</strain>
    </source>
</reference>
<dbReference type="CDD" id="cd07526">
    <property type="entry name" value="HAD_BPGM_like"/>
    <property type="match status" value="1"/>
</dbReference>
<gene>
    <name evidence="5" type="ORF">BC961_0730</name>
</gene>
<evidence type="ECO:0000313" key="5">
    <source>
        <dbReference type="EMBL" id="RMA78349.1"/>
    </source>
</evidence>
<dbReference type="EMBL" id="REFH01000007">
    <property type="protein sequence ID" value="RMA78349.1"/>
    <property type="molecule type" value="Genomic_DNA"/>
</dbReference>
<dbReference type="InterPro" id="IPR041492">
    <property type="entry name" value="HAD_2"/>
</dbReference>
<dbReference type="SUPFAM" id="SSF56784">
    <property type="entry name" value="HAD-like"/>
    <property type="match status" value="1"/>
</dbReference>
<keyword evidence="4" id="KW-0460">Magnesium</keyword>
<dbReference type="NCBIfam" id="TIGR01549">
    <property type="entry name" value="HAD-SF-IA-v1"/>
    <property type="match status" value="1"/>
</dbReference>
<name>A0A3M0A497_9FLAO</name>
<dbReference type="InterPro" id="IPR036412">
    <property type="entry name" value="HAD-like_sf"/>
</dbReference>
<dbReference type="Gene3D" id="1.10.150.240">
    <property type="entry name" value="Putative phosphatase, domain 2"/>
    <property type="match status" value="1"/>
</dbReference>
<comment type="similarity">
    <text evidence="2">Belongs to the HAD-like hydrolase superfamily. CbbY/CbbZ/Gph/YieH family.</text>
</comment>
<dbReference type="PANTHER" id="PTHR46193:SF10">
    <property type="entry name" value="6-PHOSPHOGLUCONATE PHOSPHATASE"/>
    <property type="match status" value="1"/>
</dbReference>
<evidence type="ECO:0000256" key="3">
    <source>
        <dbReference type="ARBA" id="ARBA00022723"/>
    </source>
</evidence>
<evidence type="ECO:0000256" key="2">
    <source>
        <dbReference type="ARBA" id="ARBA00006171"/>
    </source>
</evidence>
<keyword evidence="5" id="KW-0378">Hydrolase</keyword>
<dbReference type="SFLD" id="SFLDS00003">
    <property type="entry name" value="Haloacid_Dehalogenase"/>
    <property type="match status" value="1"/>
</dbReference>
<dbReference type="SFLD" id="SFLDG01129">
    <property type="entry name" value="C1.5:_HAD__Beta-PGM__Phosphata"/>
    <property type="match status" value="1"/>
</dbReference>
<dbReference type="InterPro" id="IPR023198">
    <property type="entry name" value="PGP-like_dom2"/>
</dbReference>
<accession>A0A3M0A497</accession>
<dbReference type="GO" id="GO:0046872">
    <property type="term" value="F:metal ion binding"/>
    <property type="evidence" value="ECO:0007669"/>
    <property type="project" value="UniProtKB-KW"/>
</dbReference>
<dbReference type="OrthoDB" id="9797743at2"/>
<keyword evidence="3" id="KW-0479">Metal-binding</keyword>
<dbReference type="Pfam" id="PF13419">
    <property type="entry name" value="HAD_2"/>
    <property type="match status" value="1"/>
</dbReference>
<dbReference type="InterPro" id="IPR006439">
    <property type="entry name" value="HAD-SF_hydro_IA"/>
</dbReference>
<proteinExistence type="inferred from homology"/>
<dbReference type="RefSeq" id="WP_121924456.1">
    <property type="nucleotide sequence ID" value="NZ_CBCSGA010000005.1"/>
</dbReference>
<dbReference type="InterPro" id="IPR023214">
    <property type="entry name" value="HAD_sf"/>
</dbReference>
<evidence type="ECO:0000313" key="6">
    <source>
        <dbReference type="Proteomes" id="UP000280368"/>
    </source>
</evidence>
<dbReference type="GO" id="GO:0016787">
    <property type="term" value="F:hydrolase activity"/>
    <property type="evidence" value="ECO:0007669"/>
    <property type="project" value="UniProtKB-KW"/>
</dbReference>
<organism evidence="5 6">
    <name type="scientific">Flavobacterium weaverense</name>
    <dbReference type="NCBI Taxonomy" id="271156"/>
    <lineage>
        <taxon>Bacteria</taxon>
        <taxon>Pseudomonadati</taxon>
        <taxon>Bacteroidota</taxon>
        <taxon>Flavobacteriia</taxon>
        <taxon>Flavobacteriales</taxon>
        <taxon>Flavobacteriaceae</taxon>
        <taxon>Flavobacterium</taxon>
    </lineage>
</organism>
<evidence type="ECO:0000256" key="1">
    <source>
        <dbReference type="ARBA" id="ARBA00001946"/>
    </source>
</evidence>
<comment type="cofactor">
    <cofactor evidence="1">
        <name>Mg(2+)</name>
        <dbReference type="ChEBI" id="CHEBI:18420"/>
    </cofactor>
</comment>